<evidence type="ECO:0000313" key="2">
    <source>
        <dbReference type="Proteomes" id="UP000253720"/>
    </source>
</evidence>
<dbReference type="Proteomes" id="UP000253720">
    <property type="component" value="Chromosome"/>
</dbReference>
<organism evidence="1 2">
    <name type="scientific">Pseudomonas kribbensis</name>
    <dbReference type="NCBI Taxonomy" id="1628086"/>
    <lineage>
        <taxon>Bacteria</taxon>
        <taxon>Pseudomonadati</taxon>
        <taxon>Pseudomonadota</taxon>
        <taxon>Gammaproteobacteria</taxon>
        <taxon>Pseudomonadales</taxon>
        <taxon>Pseudomonadaceae</taxon>
        <taxon>Pseudomonas</taxon>
    </lineage>
</organism>
<protein>
    <submittedName>
        <fullName evidence="1">Uncharacterized protein</fullName>
    </submittedName>
</protein>
<sequence length="192" mass="21307">MTEVRIAETSRTWEEHVLKRIFEAKQLGLLGADDIVDIGLGIIIFPEEVDGSSISLATPSTSVNDLLAVQKSRNGKWVERIDCLDISVELIKRLSLRLNNVFIFCEAGFMKVGDKALSCFGYFLIDDIPILFLDVLENESIDIARTLRAGRSLRIVGVVKDEVSKAKEFLGNTMLFLCDALDGDSLIICPAR</sequence>
<reference evidence="1 2" key="1">
    <citation type="submission" date="2018-05" db="EMBL/GenBank/DDBJ databases">
        <title>Complete genome sequence of Pseudomonas kribbensis 46-2(T).</title>
        <authorList>
            <person name="Jeong H."/>
            <person name="Lee S.-G."/>
            <person name="Rha E."/>
            <person name="Kim H."/>
        </authorList>
    </citation>
    <scope>NUCLEOTIDE SEQUENCE [LARGE SCALE GENOMIC DNA]</scope>
    <source>
        <strain evidence="1 2">46-2</strain>
    </source>
</reference>
<accession>A0A345RL66</accession>
<dbReference type="EMBL" id="CP029608">
    <property type="protein sequence ID" value="AXI60032.1"/>
    <property type="molecule type" value="Genomic_DNA"/>
</dbReference>
<evidence type="ECO:0000313" key="1">
    <source>
        <dbReference type="EMBL" id="AXI60032.1"/>
    </source>
</evidence>
<dbReference type="AlphaFoldDB" id="A0A345RL66"/>
<proteinExistence type="predicted"/>
<dbReference type="RefSeq" id="WP_114881584.1">
    <property type="nucleotide sequence ID" value="NZ_CP029608.1"/>
</dbReference>
<gene>
    <name evidence="1" type="ORF">DLD99_05965</name>
</gene>
<dbReference type="KEGG" id="pke:DLD99_05965"/>
<keyword evidence="2" id="KW-1185">Reference proteome</keyword>
<name>A0A345RL66_9PSED</name>